<name>A0ABV2H6C9_9HYPH</name>
<dbReference type="Proteomes" id="UP001549031">
    <property type="component" value="Unassembled WGS sequence"/>
</dbReference>
<evidence type="ECO:0000313" key="2">
    <source>
        <dbReference type="Proteomes" id="UP001549031"/>
    </source>
</evidence>
<evidence type="ECO:0008006" key="3">
    <source>
        <dbReference type="Google" id="ProtNLM"/>
    </source>
</evidence>
<dbReference type="Gene3D" id="3.30.2000.20">
    <property type="match status" value="1"/>
</dbReference>
<protein>
    <recommendedName>
        <fullName evidence="3">DUF4128 domain-containing protein</fullName>
    </recommendedName>
</protein>
<comment type="caution">
    <text evidence="1">The sequence shown here is derived from an EMBL/GenBank/DDBJ whole genome shotgun (WGS) entry which is preliminary data.</text>
</comment>
<dbReference type="Pfam" id="PF13554">
    <property type="entry name" value="Phage_tail_terminator_5"/>
    <property type="match status" value="1"/>
</dbReference>
<gene>
    <name evidence="1" type="ORF">ABID21_001926</name>
</gene>
<proteinExistence type="predicted"/>
<sequence>MATGVEANIFAALSSRLSDLTLNPALPIAWPNLQFPPEGQTKPREYLEVFFLPNRTVTRTLSLGHQQHRGIFQVTVHHRDGAGMVKPLQIADQIIAHFPLGLILDQSGVRVKIYRKPYAIPQPPQNGSVTVPVTIEYETYQP</sequence>
<dbReference type="EMBL" id="JBEPLJ010000006">
    <property type="protein sequence ID" value="MET3585817.1"/>
    <property type="molecule type" value="Genomic_DNA"/>
</dbReference>
<organism evidence="1 2">
    <name type="scientific">Pseudorhizobium tarimense</name>
    <dbReference type="NCBI Taxonomy" id="1079109"/>
    <lineage>
        <taxon>Bacteria</taxon>
        <taxon>Pseudomonadati</taxon>
        <taxon>Pseudomonadota</taxon>
        <taxon>Alphaproteobacteria</taxon>
        <taxon>Hyphomicrobiales</taxon>
        <taxon>Rhizobiaceae</taxon>
        <taxon>Rhizobium/Agrobacterium group</taxon>
        <taxon>Pseudorhizobium</taxon>
    </lineage>
</organism>
<keyword evidence="2" id="KW-1185">Reference proteome</keyword>
<dbReference type="RefSeq" id="WP_247243739.1">
    <property type="nucleotide sequence ID" value="NZ_JALJRA010000006.1"/>
</dbReference>
<dbReference type="InterPro" id="IPR025395">
    <property type="entry name" value="Phage_tail_terminator-like"/>
</dbReference>
<accession>A0ABV2H6C9</accession>
<reference evidence="1 2" key="1">
    <citation type="submission" date="2024-06" db="EMBL/GenBank/DDBJ databases">
        <title>Genomic Encyclopedia of Type Strains, Phase IV (KMG-IV): sequencing the most valuable type-strain genomes for metagenomic binning, comparative biology and taxonomic classification.</title>
        <authorList>
            <person name="Goeker M."/>
        </authorList>
    </citation>
    <scope>NUCLEOTIDE SEQUENCE [LARGE SCALE GENOMIC DNA]</scope>
    <source>
        <strain evidence="1 2">DSM 105042</strain>
    </source>
</reference>
<evidence type="ECO:0000313" key="1">
    <source>
        <dbReference type="EMBL" id="MET3585817.1"/>
    </source>
</evidence>